<keyword evidence="8" id="KW-0970">Cilium biogenesis/degradation</keyword>
<evidence type="ECO:0000256" key="1">
    <source>
        <dbReference type="ARBA" id="ARBA00004236"/>
    </source>
</evidence>
<keyword evidence="10" id="KW-0472">Membrane</keyword>
<evidence type="ECO:0000256" key="10">
    <source>
        <dbReference type="ARBA" id="ARBA00023136"/>
    </source>
</evidence>
<dbReference type="Pfam" id="PF11768">
    <property type="entry name" value="Frtz"/>
    <property type="match status" value="1"/>
</dbReference>
<evidence type="ECO:0000256" key="2">
    <source>
        <dbReference type="ARBA" id="ARBA00004430"/>
    </source>
</evidence>
<dbReference type="GO" id="GO:0044782">
    <property type="term" value="P:cilium organization"/>
    <property type="evidence" value="ECO:0007669"/>
    <property type="project" value="TreeGrafter"/>
</dbReference>
<evidence type="ECO:0000256" key="7">
    <source>
        <dbReference type="ARBA" id="ARBA00022737"/>
    </source>
</evidence>
<keyword evidence="12" id="KW-0966">Cell projection</keyword>
<evidence type="ECO:0000256" key="13">
    <source>
        <dbReference type="SAM" id="MobiDB-lite"/>
    </source>
</evidence>
<evidence type="ECO:0000256" key="4">
    <source>
        <dbReference type="ARBA" id="ARBA00022475"/>
    </source>
</evidence>
<feature type="region of interest" description="Disordered" evidence="13">
    <location>
        <begin position="286"/>
        <end position="345"/>
    </location>
</feature>
<feature type="region of interest" description="Disordered" evidence="13">
    <location>
        <begin position="370"/>
        <end position="391"/>
    </location>
</feature>
<dbReference type="GO" id="GO:0005886">
    <property type="term" value="C:plasma membrane"/>
    <property type="evidence" value="ECO:0007669"/>
    <property type="project" value="UniProtKB-SubCell"/>
</dbReference>
<keyword evidence="9" id="KW-0969">Cilium</keyword>
<dbReference type="GO" id="GO:0045184">
    <property type="term" value="P:establishment of protein localization"/>
    <property type="evidence" value="ECO:0007669"/>
    <property type="project" value="TreeGrafter"/>
</dbReference>
<name>A0A0B7ABG9_9EUPU</name>
<evidence type="ECO:0000256" key="3">
    <source>
        <dbReference type="ARBA" id="ARBA00006059"/>
    </source>
</evidence>
<evidence type="ECO:0000256" key="8">
    <source>
        <dbReference type="ARBA" id="ARBA00022794"/>
    </source>
</evidence>
<dbReference type="InterPro" id="IPR024511">
    <property type="entry name" value="Frtz"/>
</dbReference>
<dbReference type="PANTHER" id="PTHR13667">
    <property type="entry name" value="HOMOLOC-13"/>
    <property type="match status" value="1"/>
</dbReference>
<comment type="similarity">
    <text evidence="3">Belongs to the WD repeat fritz family.</text>
</comment>
<protein>
    <recommendedName>
        <fullName evidence="15">WD repeat-containing and planar cell polarity effector protein fritz homolog</fullName>
    </recommendedName>
</protein>
<keyword evidence="6" id="KW-0853">WD repeat</keyword>
<evidence type="ECO:0000256" key="5">
    <source>
        <dbReference type="ARBA" id="ARBA00022490"/>
    </source>
</evidence>
<gene>
    <name evidence="14" type="primary">ORF104020</name>
</gene>
<evidence type="ECO:0000256" key="6">
    <source>
        <dbReference type="ARBA" id="ARBA00022574"/>
    </source>
</evidence>
<keyword evidence="5" id="KW-0963">Cytoplasm</keyword>
<evidence type="ECO:0000256" key="12">
    <source>
        <dbReference type="ARBA" id="ARBA00023273"/>
    </source>
</evidence>
<accession>A0A0B7ABG9</accession>
<evidence type="ECO:0000313" key="14">
    <source>
        <dbReference type="EMBL" id="CEK77315.1"/>
    </source>
</evidence>
<dbReference type="EMBL" id="HACG01030450">
    <property type="protein sequence ID" value="CEK77315.1"/>
    <property type="molecule type" value="Transcribed_RNA"/>
</dbReference>
<comment type="subcellular location">
    <subcellularLocation>
        <location evidence="1">Cell membrane</location>
    </subcellularLocation>
    <subcellularLocation>
        <location evidence="2">Cytoplasm</location>
        <location evidence="2">Cytoskeleton</location>
        <location evidence="2">Cilium axoneme</location>
    </subcellularLocation>
</comment>
<evidence type="ECO:0000256" key="9">
    <source>
        <dbReference type="ARBA" id="ARBA00023069"/>
    </source>
</evidence>
<evidence type="ECO:0008006" key="15">
    <source>
        <dbReference type="Google" id="ProtNLM"/>
    </source>
</evidence>
<dbReference type="AlphaFoldDB" id="A0A0B7ABG9"/>
<dbReference type="PANTHER" id="PTHR13667:SF5">
    <property type="entry name" value="WD REPEAT-CONTAINING AND PLANAR CELL POLARITY EFFECTOR PROTEIN FRITZ HOMOLOG"/>
    <property type="match status" value="1"/>
</dbReference>
<organism evidence="14">
    <name type="scientific">Arion vulgaris</name>
    <dbReference type="NCBI Taxonomy" id="1028688"/>
    <lineage>
        <taxon>Eukaryota</taxon>
        <taxon>Metazoa</taxon>
        <taxon>Spiralia</taxon>
        <taxon>Lophotrochozoa</taxon>
        <taxon>Mollusca</taxon>
        <taxon>Gastropoda</taxon>
        <taxon>Heterobranchia</taxon>
        <taxon>Euthyneura</taxon>
        <taxon>Panpulmonata</taxon>
        <taxon>Eupulmonata</taxon>
        <taxon>Stylommatophora</taxon>
        <taxon>Helicina</taxon>
        <taxon>Arionoidea</taxon>
        <taxon>Arionidae</taxon>
        <taxon>Arion</taxon>
    </lineage>
</organism>
<evidence type="ECO:0000256" key="11">
    <source>
        <dbReference type="ARBA" id="ARBA00023212"/>
    </source>
</evidence>
<proteinExistence type="inferred from homology"/>
<sequence length="391" mass="44607">MYDDHKKITIFTRAAVPPASIAWHPSGTLVVVASARADIQIFDRALSSLHIQLVSEEPATEKYLRLGKFFRTSVTLREIEWCPFSPFSSDFMTSYMDALFLSFSRGPIGLLQFHLGVRSQERFSCLEIIKEYIKHKQIDEAVSLLSSINWDIEGQACYSCLSAIVNHLLRMPLNADREAQLETALATFYAPKPAISEATILEYRDPISQLARRFFHHLLRYVRFDKAFLLAVDIGARDLFMDIHYMAVDKGEIALAEVAKRKAHQIDSDGLDSLNVFDDDLNVHISHNGRHRNQSEENLTDQLPSSRQHPWQQEYYSQQFESGSRNRERTEHGIQPQFADGSYPDLGDLRLHDDLISDYTAALLDRGVANTAGPRRSPYDDQEDDDHFGNV</sequence>
<keyword evidence="4" id="KW-1003">Cell membrane</keyword>
<keyword evidence="11" id="KW-0206">Cytoskeleton</keyword>
<keyword evidence="7" id="KW-0677">Repeat</keyword>
<dbReference type="GO" id="GO:0007399">
    <property type="term" value="P:nervous system development"/>
    <property type="evidence" value="ECO:0007669"/>
    <property type="project" value="TreeGrafter"/>
</dbReference>
<reference evidence="14" key="1">
    <citation type="submission" date="2014-12" db="EMBL/GenBank/DDBJ databases">
        <title>Insight into the proteome of Arion vulgaris.</title>
        <authorList>
            <person name="Aradska J."/>
            <person name="Bulat T."/>
            <person name="Smidak R."/>
            <person name="Sarate P."/>
            <person name="Gangsoo J."/>
            <person name="Sialana F."/>
            <person name="Bilban M."/>
            <person name="Lubec G."/>
        </authorList>
    </citation>
    <scope>NUCLEOTIDE SEQUENCE</scope>
    <source>
        <tissue evidence="14">Skin</tissue>
    </source>
</reference>
<feature type="compositionally biased region" description="Acidic residues" evidence="13">
    <location>
        <begin position="380"/>
        <end position="391"/>
    </location>
</feature>
<dbReference type="GO" id="GO:0097541">
    <property type="term" value="C:axonemal basal plate"/>
    <property type="evidence" value="ECO:0007669"/>
    <property type="project" value="TreeGrafter"/>
</dbReference>
<feature type="compositionally biased region" description="Polar residues" evidence="13">
    <location>
        <begin position="296"/>
        <end position="323"/>
    </location>
</feature>